<accession>A0ABV0DE15</accession>
<evidence type="ECO:0000256" key="10">
    <source>
        <dbReference type="ARBA" id="ARBA00022786"/>
    </source>
</evidence>
<evidence type="ECO:0000256" key="8">
    <source>
        <dbReference type="ARBA" id="ARBA00022679"/>
    </source>
</evidence>
<dbReference type="EMBL" id="JBDLYL010000007">
    <property type="protein sequence ID" value="MEN8639671.1"/>
    <property type="molecule type" value="Genomic_DNA"/>
</dbReference>
<dbReference type="EC" id="2.3.2.27" evidence="5"/>
<evidence type="ECO:0000256" key="1">
    <source>
        <dbReference type="ARBA" id="ARBA00000900"/>
    </source>
</evidence>
<keyword evidence="15" id="KW-1133">Transmembrane helix</keyword>
<keyword evidence="12" id="KW-0843">Virulence</keyword>
<evidence type="ECO:0000256" key="5">
    <source>
        <dbReference type="ARBA" id="ARBA00012483"/>
    </source>
</evidence>
<evidence type="ECO:0000256" key="14">
    <source>
        <dbReference type="PROSITE-ProRule" id="PRU01398"/>
    </source>
</evidence>
<name>A0ABV0DE15_9PSED</name>
<evidence type="ECO:0000259" key="16">
    <source>
        <dbReference type="PROSITE" id="PS52053"/>
    </source>
</evidence>
<evidence type="ECO:0000256" key="13">
    <source>
        <dbReference type="ARBA" id="ARBA00023200"/>
    </source>
</evidence>
<proteinExistence type="inferred from homology"/>
<evidence type="ECO:0000313" key="17">
    <source>
        <dbReference type="EMBL" id="MEN8639671.1"/>
    </source>
</evidence>
<dbReference type="PROSITE" id="PS52053">
    <property type="entry name" value="NEL"/>
    <property type="match status" value="1"/>
</dbReference>
<sequence>MTPEHEKTPAEQFQDHLVGQALPGWLRAATAEQIEGLRRAMSASLVSRQGCADLMAGLQGIEAFTRPLLREALDERLDGLDDRHVVFRQGRKEPIITSQPIGWPVSQAVYTEVSLLEAALRNFTAEQAQGEQLAGNRLVDTVEPQSSLPSAARFAAFCRALDLGDHYQRHLDSVLRPPGKAGQHVLAALAQHQRDSLRVDAHIAWIDGTLDAQQHQLLLDLCADKQQLVLRGDPVRVRRLELLGCTLEQIVVLDVRDESLKPLYSASRQIIVHIPGDPVTPVRAYPSLRHFANDLGKRLRTEPYQCFFGRFVRRRDSQAFFSAVIGGYAGVSELANIALEEHMRDWQVPLFDSLARTRIAQIKDDAAQIATPVAQLDLAQQQAHDRRLVAEGWALLTLAGLFVPGLGLVLLGVATWQLLGEVYHGMEAWREGDRSAALDHLCHVAIDLSLLAATGAGIAFARTAWTRATLVDELVPVQRQDGAWRLCRVDPSTLPDEPLPAQATRDSAGVWRLGARRWVELDQRYHAVEQRDMDGRWQLVAHDGLTPLLVGNGAGAWRLWSEQPGEWENALRLFRRLGLTRYRLEDEDIEQVLLATDTRSEHLRAAHLQSEAVDALLRDCTRRAALDWRIRRMVRCLRGGEPVVDTTALAHARALPGASGLSDQALAEQVWEQRRALFTLLDDATQDSLSAEAALLMRDFPSMPHALAQDLVDGASAAVRQRLSDTGRVPLALAEAARRALRRARVARVFEGLHLDIPQTADLARVALGLLEHLPGAPRSQLWRLHQGGWAAEPLLATPGTVGTRRLDLLQGGGGFQLFDEQGNALSPAAGDLFETLAAGFTNEQRDAMGVGDPFGHNLRVLLGRLASSDRVRVQRLLGQADRPGAFRPPQRLADGRVGYPLSGRGAGRGRPLALYAMVRALYPLYEDLEIEHWARRVRDAGQQIEEQLGRLAGELSTLHATLRDWAGFAESPLERSARRHFGDALVRGWQRMGPRIFGRSHEVAGYRLSLLGVSLEALPELPESISFPHVHELSFRGMGLRRVSPGFMRAFPQVRVLELASNLLERLPEGLEALAELSELDLYDNRIVLDEAQAGILEGCERLQYLNLSFNPLGRTFSVRRLGRLRNLNLRAAQLPGLPPALLGRLELAIADLRDNQIRVLPERFFQAPMWVSSAILLEDNPLDEANAARFEHYMRTHWGRNEGAGAAPASARQGWMHALGERARAEQGEDWDALEVEEGAGDFFNLIERLQGTRDFRQRPALLAERLFAMLEAMRAHDDLRESLFEQARQGLTCQDSVALGFSELELRVLVWRALGQAQAGGDEAALLHLGRQLWRLEQVDRIALEEIQGRAAHGRGVDELEVVLAYHVGLRESLDLPAQPSDLLFADVAAVDTRQLDLARAQVLATENDAHLAESLVDREFWQVWLESAHGDQLAVFDEPYQTRMAALMEQGQAGAAMEGAVLAQINTLRDEHQAARRALLLTFTRQALGPQLGG</sequence>
<keyword evidence="7" id="KW-0433">Leucine-rich repeat</keyword>
<keyword evidence="8 14" id="KW-0808">Transferase</keyword>
<keyword evidence="15" id="KW-0812">Transmembrane</keyword>
<feature type="active site" description="Glycyl thioester intermediate" evidence="14">
    <location>
        <position position="1296"/>
    </location>
</feature>
<keyword evidence="11 14" id="KW-0832">Ubl conjugation</keyword>
<protein>
    <recommendedName>
        <fullName evidence="5">RING-type E3 ubiquitin transferase</fullName>
        <ecNumber evidence="5">2.3.2.27</ecNumber>
    </recommendedName>
</protein>
<evidence type="ECO:0000256" key="7">
    <source>
        <dbReference type="ARBA" id="ARBA00022614"/>
    </source>
</evidence>
<keyword evidence="9" id="KW-0677">Repeat</keyword>
<gene>
    <name evidence="17" type="ORF">ABFE88_08430</name>
</gene>
<dbReference type="InterPro" id="IPR032675">
    <property type="entry name" value="LRR_dom_sf"/>
</dbReference>
<dbReference type="InterPro" id="IPR029487">
    <property type="entry name" value="NEL_dom"/>
</dbReference>
<comment type="caution">
    <text evidence="17">The sequence shown here is derived from an EMBL/GenBank/DDBJ whole genome shotgun (WGS) entry which is preliminary data.</text>
</comment>
<dbReference type="Proteomes" id="UP001424532">
    <property type="component" value="Unassembled WGS sequence"/>
</dbReference>
<organism evidence="17 18">
    <name type="scientific">Pseudomonas sichuanensis</name>
    <dbReference type="NCBI Taxonomy" id="2213015"/>
    <lineage>
        <taxon>Bacteria</taxon>
        <taxon>Pseudomonadati</taxon>
        <taxon>Pseudomonadota</taxon>
        <taxon>Gammaproteobacteria</taxon>
        <taxon>Pseudomonadales</taxon>
        <taxon>Pseudomonadaceae</taxon>
        <taxon>Pseudomonas</taxon>
    </lineage>
</organism>
<keyword evidence="13 14" id="KW-1035">Host cytoplasm</keyword>
<keyword evidence="10 14" id="KW-0833">Ubl conjugation pathway</keyword>
<dbReference type="SUPFAM" id="SSF52058">
    <property type="entry name" value="L domain-like"/>
    <property type="match status" value="1"/>
</dbReference>
<evidence type="ECO:0000256" key="9">
    <source>
        <dbReference type="ARBA" id="ARBA00022737"/>
    </source>
</evidence>
<dbReference type="Gene3D" id="3.80.10.10">
    <property type="entry name" value="Ribonuclease Inhibitor"/>
    <property type="match status" value="1"/>
</dbReference>
<evidence type="ECO:0000256" key="12">
    <source>
        <dbReference type="ARBA" id="ARBA00023026"/>
    </source>
</evidence>
<keyword evidence="18" id="KW-1185">Reference proteome</keyword>
<comment type="PTM">
    <text evidence="14">Ubiquitinated in the presence of host E1 ubiquitin-activating enzyme, E2 ubiquitin-conjugating enzyme and ubiquitin.</text>
</comment>
<dbReference type="Pfam" id="PF20178">
    <property type="entry name" value="ToxA_N"/>
    <property type="match status" value="1"/>
</dbReference>
<dbReference type="PANTHER" id="PTHR47114:SF2">
    <property type="entry name" value="OLIGODENDROCYTE-MYELIN GLYCOPROTEIN"/>
    <property type="match status" value="1"/>
</dbReference>
<comment type="subcellular location">
    <subcellularLocation>
        <location evidence="2">Host cytoplasm</location>
    </subcellularLocation>
    <subcellularLocation>
        <location evidence="3">Secreted</location>
    </subcellularLocation>
</comment>
<evidence type="ECO:0000256" key="6">
    <source>
        <dbReference type="ARBA" id="ARBA00022525"/>
    </source>
</evidence>
<dbReference type="PANTHER" id="PTHR47114">
    <property type="match status" value="1"/>
</dbReference>
<evidence type="ECO:0000256" key="2">
    <source>
        <dbReference type="ARBA" id="ARBA00004192"/>
    </source>
</evidence>
<keyword evidence="6 14" id="KW-0964">Secreted</keyword>
<dbReference type="InterPro" id="IPR051071">
    <property type="entry name" value="LRR-bact_E3_ubiq_ligases"/>
</dbReference>
<reference evidence="17 18" key="1">
    <citation type="submission" date="2024-05" db="EMBL/GenBank/DDBJ databases">
        <title>Sequence of Lycoming College course isolates.</title>
        <authorList>
            <person name="Reigle C.A."/>
            <person name="Newman J.D."/>
        </authorList>
    </citation>
    <scope>NUCLEOTIDE SEQUENCE [LARGE SCALE GENOMIC DNA]</scope>
    <source>
        <strain evidence="17 18">CAR-09</strain>
    </source>
</reference>
<dbReference type="Gene3D" id="1.20.58.360">
    <property type="entry name" value="Shigella T3SS effector IpaH defines"/>
    <property type="match status" value="1"/>
</dbReference>
<evidence type="ECO:0000313" key="18">
    <source>
        <dbReference type="Proteomes" id="UP001424532"/>
    </source>
</evidence>
<evidence type="ECO:0000256" key="15">
    <source>
        <dbReference type="SAM" id="Phobius"/>
    </source>
</evidence>
<comment type="catalytic activity">
    <reaction evidence="1">
        <text>S-ubiquitinyl-[E2 ubiquitin-conjugating enzyme]-L-cysteine + [acceptor protein]-L-lysine = [E2 ubiquitin-conjugating enzyme]-L-cysteine + N(6)-ubiquitinyl-[acceptor protein]-L-lysine.</text>
        <dbReference type="EC" id="2.3.2.27"/>
    </reaction>
</comment>
<feature type="domain" description="NEL" evidence="16">
    <location>
        <begin position="1209"/>
        <end position="1498"/>
    </location>
</feature>
<feature type="transmembrane region" description="Helical" evidence="15">
    <location>
        <begin position="393"/>
        <end position="419"/>
    </location>
</feature>
<evidence type="ECO:0000256" key="4">
    <source>
        <dbReference type="ARBA" id="ARBA00009868"/>
    </source>
</evidence>
<dbReference type="InterPro" id="IPR046673">
    <property type="entry name" value="ToxA_N"/>
</dbReference>
<keyword evidence="15" id="KW-0472">Membrane</keyword>
<dbReference type="RefSeq" id="WP_347149619.1">
    <property type="nucleotide sequence ID" value="NZ_JBDLYL010000007.1"/>
</dbReference>
<dbReference type="Pfam" id="PF14496">
    <property type="entry name" value="NEL"/>
    <property type="match status" value="1"/>
</dbReference>
<comment type="similarity">
    <text evidence="4 14">Belongs to the LRR-containing bacterial E3 ligase family.</text>
</comment>
<evidence type="ECO:0000256" key="11">
    <source>
        <dbReference type="ARBA" id="ARBA00022843"/>
    </source>
</evidence>
<evidence type="ECO:0000256" key="3">
    <source>
        <dbReference type="ARBA" id="ARBA00004613"/>
    </source>
</evidence>